<sequence>MDTSSESIQGLHNLLMGQAEIPDDAPEVETEEDTKSSKTEGLGGCCFDDEKAVNSLDDITRIDFKELSIDALMKYHFLDVGV</sequence>
<protein>
    <submittedName>
        <fullName evidence="2">Uncharacterized protein</fullName>
    </submittedName>
</protein>
<evidence type="ECO:0000313" key="3">
    <source>
        <dbReference type="Proteomes" id="UP000265520"/>
    </source>
</evidence>
<evidence type="ECO:0000313" key="2">
    <source>
        <dbReference type="EMBL" id="MCI39426.1"/>
    </source>
</evidence>
<proteinExistence type="predicted"/>
<comment type="caution">
    <text evidence="2">The sequence shown here is derived from an EMBL/GenBank/DDBJ whole genome shotgun (WGS) entry which is preliminary data.</text>
</comment>
<dbReference type="AlphaFoldDB" id="A0A392RV04"/>
<name>A0A392RV04_9FABA</name>
<feature type="region of interest" description="Disordered" evidence="1">
    <location>
        <begin position="1"/>
        <end position="42"/>
    </location>
</feature>
<dbReference type="Proteomes" id="UP000265520">
    <property type="component" value="Unassembled WGS sequence"/>
</dbReference>
<feature type="compositionally biased region" description="Acidic residues" evidence="1">
    <location>
        <begin position="21"/>
        <end position="32"/>
    </location>
</feature>
<accession>A0A392RV04</accession>
<feature type="compositionally biased region" description="Polar residues" evidence="1">
    <location>
        <begin position="1"/>
        <end position="10"/>
    </location>
</feature>
<dbReference type="EMBL" id="LXQA010267182">
    <property type="protein sequence ID" value="MCI39426.1"/>
    <property type="molecule type" value="Genomic_DNA"/>
</dbReference>
<reference evidence="2 3" key="1">
    <citation type="journal article" date="2018" name="Front. Plant Sci.">
        <title>Red Clover (Trifolium pratense) and Zigzag Clover (T. medium) - A Picture of Genomic Similarities and Differences.</title>
        <authorList>
            <person name="Dluhosova J."/>
            <person name="Istvanek J."/>
            <person name="Nedelnik J."/>
            <person name="Repkova J."/>
        </authorList>
    </citation>
    <scope>NUCLEOTIDE SEQUENCE [LARGE SCALE GENOMIC DNA]</scope>
    <source>
        <strain evidence="3">cv. 10/8</strain>
        <tissue evidence="2">Leaf</tissue>
    </source>
</reference>
<keyword evidence="3" id="KW-1185">Reference proteome</keyword>
<evidence type="ECO:0000256" key="1">
    <source>
        <dbReference type="SAM" id="MobiDB-lite"/>
    </source>
</evidence>
<organism evidence="2 3">
    <name type="scientific">Trifolium medium</name>
    <dbReference type="NCBI Taxonomy" id="97028"/>
    <lineage>
        <taxon>Eukaryota</taxon>
        <taxon>Viridiplantae</taxon>
        <taxon>Streptophyta</taxon>
        <taxon>Embryophyta</taxon>
        <taxon>Tracheophyta</taxon>
        <taxon>Spermatophyta</taxon>
        <taxon>Magnoliopsida</taxon>
        <taxon>eudicotyledons</taxon>
        <taxon>Gunneridae</taxon>
        <taxon>Pentapetalae</taxon>
        <taxon>rosids</taxon>
        <taxon>fabids</taxon>
        <taxon>Fabales</taxon>
        <taxon>Fabaceae</taxon>
        <taxon>Papilionoideae</taxon>
        <taxon>50 kb inversion clade</taxon>
        <taxon>NPAAA clade</taxon>
        <taxon>Hologalegina</taxon>
        <taxon>IRL clade</taxon>
        <taxon>Trifolieae</taxon>
        <taxon>Trifolium</taxon>
    </lineage>
</organism>
<feature type="non-terminal residue" evidence="2">
    <location>
        <position position="82"/>
    </location>
</feature>